<dbReference type="InterPro" id="IPR048665">
    <property type="entry name" value="InhA-like_VEG"/>
</dbReference>
<evidence type="ECO:0000259" key="3">
    <source>
        <dbReference type="Pfam" id="PF20774"/>
    </source>
</evidence>
<dbReference type="Pfam" id="PF20774">
    <property type="entry name" value="InhA-like_VEG"/>
    <property type="match status" value="1"/>
</dbReference>
<dbReference type="EMBL" id="VFMN01000001">
    <property type="protein sequence ID" value="TQJ10731.1"/>
    <property type="molecule type" value="Genomic_DNA"/>
</dbReference>
<dbReference type="NCBIfam" id="TIGR03296">
    <property type="entry name" value="M6dom_TIGR03296"/>
    <property type="match status" value="1"/>
</dbReference>
<feature type="compositionally biased region" description="Low complexity" evidence="1">
    <location>
        <begin position="21"/>
        <end position="37"/>
    </location>
</feature>
<dbReference type="AlphaFoldDB" id="A0A542E5W5"/>
<organism evidence="4 5">
    <name type="scientific">Lapillicoccus jejuensis</name>
    <dbReference type="NCBI Taxonomy" id="402171"/>
    <lineage>
        <taxon>Bacteria</taxon>
        <taxon>Bacillati</taxon>
        <taxon>Actinomycetota</taxon>
        <taxon>Actinomycetes</taxon>
        <taxon>Micrococcales</taxon>
        <taxon>Intrasporangiaceae</taxon>
        <taxon>Lapillicoccus</taxon>
    </lineage>
</organism>
<dbReference type="Pfam" id="PF05547">
    <property type="entry name" value="Peptidase_M6"/>
    <property type="match status" value="1"/>
</dbReference>
<evidence type="ECO:0000313" key="4">
    <source>
        <dbReference type="EMBL" id="TQJ10731.1"/>
    </source>
</evidence>
<comment type="caution">
    <text evidence="4">The sequence shown here is derived from an EMBL/GenBank/DDBJ whole genome shotgun (WGS) entry which is preliminary data.</text>
</comment>
<dbReference type="PANTHER" id="PTHR41775">
    <property type="entry name" value="SECRETED PROTEIN-RELATED"/>
    <property type="match status" value="1"/>
</dbReference>
<sequence length="762" mass="82738">MSGVAVTAVAFATLQAPAVSAPAAADPDAASSTARSDNLPNPLAEKQAAVRAEAVKKLATGEAKLTTRGGDRVIALKGGKDAQGKQTQDRYVSYPVDREEAIFTVLTDFGDKTMTGQSSAPGPVHNQIAAPDRRWDGGATDDNSTYWTKNFDRAHYENMMFGDTGQSFKDFYAKQSNGRFLAKGDVSDWVTVPYNEARYGSNTVPQSDGYWSYINDTAQAWFAAEKAKGKTTAEIKAYLQQFDQVDRYDSKGDGVYNRPDGYIDHFQAIHAGEGEEAGGGKQGTDAIWSHRWYAYSNGQGRTGPEGNKLGGVQIGDTGIWIGDYTTEPENGGLGVFTHEFGHDLGLPDLYDTQGGDNGTGFWTLMSAGSWLNKGVDSIGTTPGYMGPWEKMQLGWLDYQTVQHGYDRDVKIGPADRDGATTPQALMVTLPKKTVTTSYNTPHSGTSEWWGGSADNLNSTLTRDIDLTGARSASVSAWLQLDTEKDYDFLYAEASADGGATWDQVGPAMDGTAAWAERTWDLGAWAGKDIQFRFRYNTDGGVHEDGPFLDDLKVVVDGTTVLSDDVESGTNGWTAVGFTRMGGSTSKQVEHFYLAENRVYSGYDKTLQTGPYNFGWSTRPDWVERFPYQNGLLVWYVDGEFTDNNTSKHPGGGLVLPVDARPKSVVFSDGFKLGNRRQPFDATFGLEQTDAVTFHHNGVAKTLGARPGIPTFNDTDPERYWDAANPGGSVKVAGTGTKITVARTSVSGQDMWLQVRFAQQGAK</sequence>
<protein>
    <submittedName>
        <fullName evidence="4">Immune inhibitor A</fullName>
    </submittedName>
</protein>
<dbReference type="InterPro" id="IPR008757">
    <property type="entry name" value="Peptidase_M6-like_domain"/>
</dbReference>
<proteinExistence type="predicted"/>
<dbReference type="PIRSF" id="PIRSF007519">
    <property type="entry name" value="Protease_InhA"/>
    <property type="match status" value="1"/>
</dbReference>
<accession>A0A542E5W5</accession>
<feature type="domain" description="Immune inhibitor A-like metallopeptidase VEG" evidence="3">
    <location>
        <begin position="586"/>
        <end position="744"/>
    </location>
</feature>
<evidence type="ECO:0000256" key="1">
    <source>
        <dbReference type="SAM" id="MobiDB-lite"/>
    </source>
</evidence>
<feature type="domain" description="Peptidase M6-like" evidence="2">
    <location>
        <begin position="97"/>
        <end position="395"/>
    </location>
</feature>
<gene>
    <name evidence="4" type="ORF">FB458_3867</name>
</gene>
<reference evidence="4 5" key="1">
    <citation type="submission" date="2019-06" db="EMBL/GenBank/DDBJ databases">
        <title>Sequencing the genomes of 1000 actinobacteria strains.</title>
        <authorList>
            <person name="Klenk H.-P."/>
        </authorList>
    </citation>
    <scope>NUCLEOTIDE SEQUENCE [LARGE SCALE GENOMIC DNA]</scope>
    <source>
        <strain evidence="4 5">DSM 18607</strain>
    </source>
</reference>
<dbReference type="SUPFAM" id="SSF55486">
    <property type="entry name" value="Metalloproteases ('zincins'), catalytic domain"/>
    <property type="match status" value="1"/>
</dbReference>
<dbReference type="GO" id="GO:0008233">
    <property type="term" value="F:peptidase activity"/>
    <property type="evidence" value="ECO:0007669"/>
    <property type="project" value="InterPro"/>
</dbReference>
<dbReference type="Pfam" id="PF20773">
    <property type="entry name" value="InhA-like_MAM"/>
    <property type="match status" value="1"/>
</dbReference>
<keyword evidence="5" id="KW-1185">Reference proteome</keyword>
<feature type="region of interest" description="Disordered" evidence="1">
    <location>
        <begin position="114"/>
        <end position="141"/>
    </location>
</feature>
<evidence type="ECO:0000313" key="5">
    <source>
        <dbReference type="Proteomes" id="UP000317893"/>
    </source>
</evidence>
<dbReference type="PANTHER" id="PTHR41775:SF1">
    <property type="entry name" value="PEPTIDASE M6-LIKE DOMAIN-CONTAINING PROTEIN"/>
    <property type="match status" value="1"/>
</dbReference>
<name>A0A542E5W5_9MICO</name>
<dbReference type="Proteomes" id="UP000317893">
    <property type="component" value="Unassembled WGS sequence"/>
</dbReference>
<evidence type="ECO:0000259" key="2">
    <source>
        <dbReference type="Pfam" id="PF05547"/>
    </source>
</evidence>
<dbReference type="Gene3D" id="2.60.120.260">
    <property type="entry name" value="Galactose-binding domain-like"/>
    <property type="match status" value="1"/>
</dbReference>
<dbReference type="InterPro" id="IPR012300">
    <property type="entry name" value="Pept_M6_InhA"/>
</dbReference>
<dbReference type="GO" id="GO:0006508">
    <property type="term" value="P:proteolysis"/>
    <property type="evidence" value="ECO:0007669"/>
    <property type="project" value="InterPro"/>
</dbReference>
<feature type="region of interest" description="Disordered" evidence="1">
    <location>
        <begin position="21"/>
        <end position="42"/>
    </location>
</feature>